<reference evidence="2" key="1">
    <citation type="submission" date="2022-11" db="EMBL/GenBank/DDBJ databases">
        <title>Centuries of genome instability and evolution in soft-shell clam transmissible cancer (bioRxiv).</title>
        <authorList>
            <person name="Hart S.F.M."/>
            <person name="Yonemitsu M.A."/>
            <person name="Giersch R.M."/>
            <person name="Beal B.F."/>
            <person name="Arriagada G."/>
            <person name="Davis B.W."/>
            <person name="Ostrander E.A."/>
            <person name="Goff S.P."/>
            <person name="Metzger M.J."/>
        </authorList>
    </citation>
    <scope>NUCLEOTIDE SEQUENCE</scope>
    <source>
        <strain evidence="2">MELC-2E11</strain>
        <tissue evidence="2">Siphon/mantle</tissue>
    </source>
</reference>
<keyword evidence="3" id="KW-1185">Reference proteome</keyword>
<dbReference type="EMBL" id="CP111018">
    <property type="protein sequence ID" value="WAR10346.1"/>
    <property type="molecule type" value="Genomic_DNA"/>
</dbReference>
<dbReference type="Proteomes" id="UP001164746">
    <property type="component" value="Chromosome 7"/>
</dbReference>
<sequence>ANRKQVGQVTCPLLVKPSSGLQTSGKVISSEVSRKEFDDICDQVSRLKKRVRELEKDAKYSREPTSPPEKRHYSPSEVPIKPDKISPVASPANDVQHYNGHTEMELRSMIE</sequence>
<name>A0ABY7ET30_MYAAR</name>
<protein>
    <submittedName>
        <fullName evidence="2">Uncharacterized protein</fullName>
    </submittedName>
</protein>
<feature type="region of interest" description="Disordered" evidence="1">
    <location>
        <begin position="53"/>
        <end position="111"/>
    </location>
</feature>
<feature type="compositionally biased region" description="Basic and acidic residues" evidence="1">
    <location>
        <begin position="53"/>
        <end position="84"/>
    </location>
</feature>
<proteinExistence type="predicted"/>
<evidence type="ECO:0000313" key="2">
    <source>
        <dbReference type="EMBL" id="WAR10346.1"/>
    </source>
</evidence>
<evidence type="ECO:0000313" key="3">
    <source>
        <dbReference type="Proteomes" id="UP001164746"/>
    </source>
</evidence>
<feature type="compositionally biased region" description="Basic and acidic residues" evidence="1">
    <location>
        <begin position="100"/>
        <end position="111"/>
    </location>
</feature>
<feature type="non-terminal residue" evidence="2">
    <location>
        <position position="111"/>
    </location>
</feature>
<feature type="non-terminal residue" evidence="2">
    <location>
        <position position="1"/>
    </location>
</feature>
<accession>A0ABY7ET30</accession>
<evidence type="ECO:0000256" key="1">
    <source>
        <dbReference type="SAM" id="MobiDB-lite"/>
    </source>
</evidence>
<organism evidence="2 3">
    <name type="scientific">Mya arenaria</name>
    <name type="common">Soft-shell clam</name>
    <dbReference type="NCBI Taxonomy" id="6604"/>
    <lineage>
        <taxon>Eukaryota</taxon>
        <taxon>Metazoa</taxon>
        <taxon>Spiralia</taxon>
        <taxon>Lophotrochozoa</taxon>
        <taxon>Mollusca</taxon>
        <taxon>Bivalvia</taxon>
        <taxon>Autobranchia</taxon>
        <taxon>Heteroconchia</taxon>
        <taxon>Euheterodonta</taxon>
        <taxon>Imparidentia</taxon>
        <taxon>Neoheterodontei</taxon>
        <taxon>Myida</taxon>
        <taxon>Myoidea</taxon>
        <taxon>Myidae</taxon>
        <taxon>Mya</taxon>
    </lineage>
</organism>
<gene>
    <name evidence="2" type="ORF">MAR_035422</name>
</gene>